<proteinExistence type="predicted"/>
<protein>
    <submittedName>
        <fullName evidence="1">Uncharacterized protein</fullName>
    </submittedName>
</protein>
<name>A0A3N4JZN7_9PEZI</name>
<gene>
    <name evidence="1" type="ORF">L873DRAFT_1669149</name>
</gene>
<keyword evidence="2" id="KW-1185">Reference proteome</keyword>
<dbReference type="OrthoDB" id="5351653at2759"/>
<accession>A0A3N4JZN7</accession>
<feature type="non-terminal residue" evidence="1">
    <location>
        <position position="1"/>
    </location>
</feature>
<sequence>TLAGFPATAHPGGTSLVTTLPAPTVLPRPIVTPGSITTFPAIQQSSSIVMGAPYSGPFMPSRVFALRGCAAENRLTFGPSSVRAPMLTRQVSRIMQLKFTNTPGAINVFEP</sequence>
<evidence type="ECO:0000313" key="1">
    <source>
        <dbReference type="EMBL" id="RPB03850.1"/>
    </source>
</evidence>
<dbReference type="EMBL" id="ML120361">
    <property type="protein sequence ID" value="RPB03850.1"/>
    <property type="molecule type" value="Genomic_DNA"/>
</dbReference>
<dbReference type="Proteomes" id="UP000276215">
    <property type="component" value="Unassembled WGS sequence"/>
</dbReference>
<evidence type="ECO:0000313" key="2">
    <source>
        <dbReference type="Proteomes" id="UP000276215"/>
    </source>
</evidence>
<reference evidence="1 2" key="1">
    <citation type="journal article" date="2018" name="Nat. Ecol. Evol.">
        <title>Pezizomycetes genomes reveal the molecular basis of ectomycorrhizal truffle lifestyle.</title>
        <authorList>
            <person name="Murat C."/>
            <person name="Payen T."/>
            <person name="Noel B."/>
            <person name="Kuo A."/>
            <person name="Morin E."/>
            <person name="Chen J."/>
            <person name="Kohler A."/>
            <person name="Krizsan K."/>
            <person name="Balestrini R."/>
            <person name="Da Silva C."/>
            <person name="Montanini B."/>
            <person name="Hainaut M."/>
            <person name="Levati E."/>
            <person name="Barry K.W."/>
            <person name="Belfiori B."/>
            <person name="Cichocki N."/>
            <person name="Clum A."/>
            <person name="Dockter R.B."/>
            <person name="Fauchery L."/>
            <person name="Guy J."/>
            <person name="Iotti M."/>
            <person name="Le Tacon F."/>
            <person name="Lindquist E.A."/>
            <person name="Lipzen A."/>
            <person name="Malagnac F."/>
            <person name="Mello A."/>
            <person name="Molinier V."/>
            <person name="Miyauchi S."/>
            <person name="Poulain J."/>
            <person name="Riccioni C."/>
            <person name="Rubini A."/>
            <person name="Sitrit Y."/>
            <person name="Splivallo R."/>
            <person name="Traeger S."/>
            <person name="Wang M."/>
            <person name="Zifcakova L."/>
            <person name="Wipf D."/>
            <person name="Zambonelli A."/>
            <person name="Paolocci F."/>
            <person name="Nowrousian M."/>
            <person name="Ottonello S."/>
            <person name="Baldrian P."/>
            <person name="Spatafora J.W."/>
            <person name="Henrissat B."/>
            <person name="Nagy L.G."/>
            <person name="Aury J.M."/>
            <person name="Wincker P."/>
            <person name="Grigoriev I.V."/>
            <person name="Bonfante P."/>
            <person name="Martin F.M."/>
        </authorList>
    </citation>
    <scope>NUCLEOTIDE SEQUENCE [LARGE SCALE GENOMIC DNA]</scope>
    <source>
        <strain evidence="1 2">120613-1</strain>
    </source>
</reference>
<organism evidence="1 2">
    <name type="scientific">Choiromyces venosus 120613-1</name>
    <dbReference type="NCBI Taxonomy" id="1336337"/>
    <lineage>
        <taxon>Eukaryota</taxon>
        <taxon>Fungi</taxon>
        <taxon>Dikarya</taxon>
        <taxon>Ascomycota</taxon>
        <taxon>Pezizomycotina</taxon>
        <taxon>Pezizomycetes</taxon>
        <taxon>Pezizales</taxon>
        <taxon>Tuberaceae</taxon>
        <taxon>Choiromyces</taxon>
    </lineage>
</organism>
<dbReference type="AlphaFoldDB" id="A0A3N4JZN7"/>